<keyword evidence="2" id="KW-1185">Reference proteome</keyword>
<evidence type="ECO:0000313" key="2">
    <source>
        <dbReference type="Proteomes" id="UP001367030"/>
    </source>
</evidence>
<accession>A0ABU8X404</accession>
<feature type="non-terminal residue" evidence="1">
    <location>
        <position position="1"/>
    </location>
</feature>
<name>A0ABU8X404_9BURK</name>
<proteinExistence type="predicted"/>
<gene>
    <name evidence="1" type="ORF">WKW79_08205</name>
</gene>
<protein>
    <submittedName>
        <fullName evidence="1">Uncharacterized protein</fullName>
    </submittedName>
</protein>
<dbReference type="EMBL" id="JBBKZS010000002">
    <property type="protein sequence ID" value="MEJ8854547.1"/>
    <property type="molecule type" value="Genomic_DNA"/>
</dbReference>
<organism evidence="1 2">
    <name type="scientific">Variovorax robiniae</name>
    <dbReference type="NCBI Taxonomy" id="1836199"/>
    <lineage>
        <taxon>Bacteria</taxon>
        <taxon>Pseudomonadati</taxon>
        <taxon>Pseudomonadota</taxon>
        <taxon>Betaproteobacteria</taxon>
        <taxon>Burkholderiales</taxon>
        <taxon>Comamonadaceae</taxon>
        <taxon>Variovorax</taxon>
    </lineage>
</organism>
<comment type="caution">
    <text evidence="1">The sequence shown here is derived from an EMBL/GenBank/DDBJ whole genome shotgun (WGS) entry which is preliminary data.</text>
</comment>
<evidence type="ECO:0000313" key="1">
    <source>
        <dbReference type="EMBL" id="MEJ8854547.1"/>
    </source>
</evidence>
<sequence length="159" mass="17731">LMVQAAIDVNGMGQEQKVRLADEIFAQQPNMLASILALPRMGVGMVELEVPLHILLVTFQAMKRSGHEWPIVSEDVQDSCMQRLTARARFNEGLPGALANQVIQQFCDEHLERYLLAFVYGYLGDHDLLRVRTEAEKYLLLAALNLVECVAFVGSTISS</sequence>
<dbReference type="Proteomes" id="UP001367030">
    <property type="component" value="Unassembled WGS sequence"/>
</dbReference>
<reference evidence="1 2" key="1">
    <citation type="submission" date="2024-03" db="EMBL/GenBank/DDBJ databases">
        <title>Novel species of the genus Variovorax.</title>
        <authorList>
            <person name="Liu Q."/>
            <person name="Xin Y.-H."/>
        </authorList>
    </citation>
    <scope>NUCLEOTIDE SEQUENCE [LARGE SCALE GENOMIC DNA]</scope>
    <source>
        <strain evidence="1 2">KACC 18901</strain>
    </source>
</reference>
<dbReference type="RefSeq" id="WP_340334605.1">
    <property type="nucleotide sequence ID" value="NZ_JBBKZS010000002.1"/>
</dbReference>